<keyword evidence="2" id="KW-1185">Reference proteome</keyword>
<dbReference type="EMBL" id="JACLAW010000010">
    <property type="protein sequence ID" value="MBC2666536.1"/>
    <property type="molecule type" value="Genomic_DNA"/>
</dbReference>
<dbReference type="SUPFAM" id="SSF55144">
    <property type="entry name" value="LigT-like"/>
    <property type="match status" value="1"/>
</dbReference>
<accession>A0A7X1KME2</accession>
<reference evidence="1 2" key="1">
    <citation type="submission" date="2020-08" db="EMBL/GenBank/DDBJ databases">
        <title>The genome sequence of type strain Novosphingobium flavum NBRC 111647.</title>
        <authorList>
            <person name="Liu Y."/>
        </authorList>
    </citation>
    <scope>NUCLEOTIDE SEQUENCE [LARGE SCALE GENOMIC DNA]</scope>
    <source>
        <strain evidence="1 2">NBRC 111647</strain>
    </source>
</reference>
<dbReference type="InterPro" id="IPR009097">
    <property type="entry name" value="Cyclic_Pdiesterase"/>
</dbReference>
<gene>
    <name evidence="1" type="ORF">H7F51_13500</name>
</gene>
<dbReference type="GO" id="GO:0016874">
    <property type="term" value="F:ligase activity"/>
    <property type="evidence" value="ECO:0007669"/>
    <property type="project" value="UniProtKB-KW"/>
</dbReference>
<dbReference type="AlphaFoldDB" id="A0A7X1KME2"/>
<comment type="caution">
    <text evidence="1">The sequence shown here is derived from an EMBL/GenBank/DDBJ whole genome shotgun (WGS) entry which is preliminary data.</text>
</comment>
<protein>
    <submittedName>
        <fullName evidence="1">2'-5' RNA ligase family protein</fullName>
    </submittedName>
</protein>
<evidence type="ECO:0000313" key="1">
    <source>
        <dbReference type="EMBL" id="MBC2666536.1"/>
    </source>
</evidence>
<organism evidence="1 2">
    <name type="scientific">Novosphingobium flavum</name>
    <dbReference type="NCBI Taxonomy" id="1778672"/>
    <lineage>
        <taxon>Bacteria</taxon>
        <taxon>Pseudomonadati</taxon>
        <taxon>Pseudomonadota</taxon>
        <taxon>Alphaproteobacteria</taxon>
        <taxon>Sphingomonadales</taxon>
        <taxon>Sphingomonadaceae</taxon>
        <taxon>Novosphingobium</taxon>
    </lineage>
</organism>
<dbReference type="Pfam" id="PF13563">
    <property type="entry name" value="2_5_RNA_ligase2"/>
    <property type="match status" value="1"/>
</dbReference>
<keyword evidence="1" id="KW-0436">Ligase</keyword>
<proteinExistence type="predicted"/>
<sequence>MVSPVADSRPAPFIVTAELPRDLFAWADGLRRAHFPPERNKLQAHVTLFHAFAPSLRDELLPLLKAIAARHAPVPARLTGALMPLGTGTALALESPAMLCLRSMVAEHFHGALTVQDQHEPRLHITVQNKVEPAAAKALQRQLSGTFPARDFTFTGLGLHLYLGGPWEAAGIFPFRGKEMVDRAGR</sequence>
<evidence type="ECO:0000313" key="2">
    <source>
        <dbReference type="Proteomes" id="UP000566813"/>
    </source>
</evidence>
<dbReference type="Proteomes" id="UP000566813">
    <property type="component" value="Unassembled WGS sequence"/>
</dbReference>
<dbReference type="Gene3D" id="3.90.1140.10">
    <property type="entry name" value="Cyclic phosphodiesterase"/>
    <property type="match status" value="1"/>
</dbReference>
<name>A0A7X1KME2_9SPHN</name>